<dbReference type="GO" id="GO:0007508">
    <property type="term" value="P:larval heart development"/>
    <property type="evidence" value="ECO:0007669"/>
    <property type="project" value="TreeGrafter"/>
</dbReference>
<dbReference type="AlphaFoldDB" id="A0A6P7FR53"/>
<dbReference type="PANTHER" id="PTHR33395:SF22">
    <property type="entry name" value="REVERSE TRANSCRIPTASE DOMAIN-CONTAINING PROTEIN"/>
    <property type="match status" value="1"/>
</dbReference>
<dbReference type="InterPro" id="IPR005135">
    <property type="entry name" value="Endo/exonuclease/phosphatase"/>
</dbReference>
<organism evidence="2">
    <name type="scientific">Diabrotica virgifera virgifera</name>
    <name type="common">western corn rootworm</name>
    <dbReference type="NCBI Taxonomy" id="50390"/>
    <lineage>
        <taxon>Eukaryota</taxon>
        <taxon>Metazoa</taxon>
        <taxon>Ecdysozoa</taxon>
        <taxon>Arthropoda</taxon>
        <taxon>Hexapoda</taxon>
        <taxon>Insecta</taxon>
        <taxon>Pterygota</taxon>
        <taxon>Neoptera</taxon>
        <taxon>Endopterygota</taxon>
        <taxon>Coleoptera</taxon>
        <taxon>Polyphaga</taxon>
        <taxon>Cucujiformia</taxon>
        <taxon>Chrysomeloidea</taxon>
        <taxon>Chrysomelidae</taxon>
        <taxon>Galerucinae</taxon>
        <taxon>Diabroticina</taxon>
        <taxon>Diabroticites</taxon>
        <taxon>Diabrotica</taxon>
    </lineage>
</organism>
<dbReference type="GO" id="GO:0003824">
    <property type="term" value="F:catalytic activity"/>
    <property type="evidence" value="ECO:0007669"/>
    <property type="project" value="InterPro"/>
</dbReference>
<dbReference type="RefSeq" id="XP_028138746.1">
    <property type="nucleotide sequence ID" value="XM_028282945.1"/>
</dbReference>
<reference evidence="2" key="1">
    <citation type="submission" date="2025-08" db="UniProtKB">
        <authorList>
            <consortium name="RefSeq"/>
        </authorList>
    </citation>
    <scope>IDENTIFICATION</scope>
</reference>
<feature type="domain" description="Endonuclease/exonuclease/phosphatase" evidence="1">
    <location>
        <begin position="5"/>
        <end position="201"/>
    </location>
</feature>
<dbReference type="GO" id="GO:0061343">
    <property type="term" value="P:cell adhesion involved in heart morphogenesis"/>
    <property type="evidence" value="ECO:0007669"/>
    <property type="project" value="TreeGrafter"/>
</dbReference>
<accession>A0A6P7FR53</accession>
<name>A0A6P7FR53_DIAVI</name>
<gene>
    <name evidence="2" type="primary">LOC114333112</name>
</gene>
<dbReference type="InterPro" id="IPR036691">
    <property type="entry name" value="Endo/exonu/phosph_ase_sf"/>
</dbReference>
<proteinExistence type="predicted"/>
<dbReference type="GO" id="GO:0031012">
    <property type="term" value="C:extracellular matrix"/>
    <property type="evidence" value="ECO:0007669"/>
    <property type="project" value="TreeGrafter"/>
</dbReference>
<dbReference type="SUPFAM" id="SSF56219">
    <property type="entry name" value="DNase I-like"/>
    <property type="match status" value="1"/>
</dbReference>
<evidence type="ECO:0000313" key="2">
    <source>
        <dbReference type="RefSeq" id="XP_028138746.1"/>
    </source>
</evidence>
<protein>
    <submittedName>
        <fullName evidence="2">Uncharacterized protein LOC114333112</fullName>
    </submittedName>
</protein>
<dbReference type="Pfam" id="PF03372">
    <property type="entry name" value="Exo_endo_phos"/>
    <property type="match status" value="1"/>
</dbReference>
<sequence>MYYQNVGGLRTKLAELDLMLSCSSYDILVITESWLSEDILSEELGGASSYNVFRADRNMQVTSKTRGGGILVLVKSYIQASIIKKTESHIEQLFILCKYFGTSFVVGGVYIPPGSTEDQYSDHCLAVEEICATYPDTKFYIVGDFNLPSVQWSNSNNGVKVNCSSGSPALYLAQTYGFYNMFQMINTPNSRNVFLDLLFTNDNSMECCKSLDPLFCDSIHHTSYTFIFVDSWVWSNIHSKV</sequence>
<dbReference type="InParanoid" id="A0A6P7FR53"/>
<dbReference type="PANTHER" id="PTHR33395">
    <property type="entry name" value="TRANSCRIPTASE, PUTATIVE-RELATED-RELATED"/>
    <property type="match status" value="1"/>
</dbReference>
<evidence type="ECO:0000259" key="1">
    <source>
        <dbReference type="Pfam" id="PF03372"/>
    </source>
</evidence>
<dbReference type="Gene3D" id="3.60.10.10">
    <property type="entry name" value="Endonuclease/exonuclease/phosphatase"/>
    <property type="match status" value="1"/>
</dbReference>